<feature type="domain" description="Phosphatidic acid phosphatase type 2/haloperoxidase" evidence="2">
    <location>
        <begin position="327"/>
        <end position="438"/>
    </location>
</feature>
<dbReference type="PANTHER" id="PTHR34599:SF2">
    <property type="entry name" value="TRAF-TYPE DOMAIN-CONTAINING PROTEIN"/>
    <property type="match status" value="1"/>
</dbReference>
<proteinExistence type="predicted"/>
<dbReference type="RefSeq" id="WP_382387178.1">
    <property type="nucleotide sequence ID" value="NZ_JBHLWI010000023.1"/>
</dbReference>
<dbReference type="InterPro" id="IPR052559">
    <property type="entry name" value="V-haloperoxidase"/>
</dbReference>
<dbReference type="InterPro" id="IPR036938">
    <property type="entry name" value="PAP2/HPO_sf"/>
</dbReference>
<keyword evidence="3" id="KW-0575">Peroxidase</keyword>
<organism evidence="3 4">
    <name type="scientific">Fontibacter flavus</name>
    <dbReference type="NCBI Taxonomy" id="654838"/>
    <lineage>
        <taxon>Bacteria</taxon>
        <taxon>Pseudomonadati</taxon>
        <taxon>Bacteroidota</taxon>
        <taxon>Cytophagia</taxon>
        <taxon>Cytophagales</taxon>
        <taxon>Cyclobacteriaceae</taxon>
        <taxon>Fontibacter</taxon>
    </lineage>
</organism>
<dbReference type="Pfam" id="PF01569">
    <property type="entry name" value="PAP2"/>
    <property type="match status" value="1"/>
</dbReference>
<evidence type="ECO:0000259" key="2">
    <source>
        <dbReference type="Pfam" id="PF01569"/>
    </source>
</evidence>
<evidence type="ECO:0000256" key="1">
    <source>
        <dbReference type="SAM" id="SignalP"/>
    </source>
</evidence>
<evidence type="ECO:0000313" key="3">
    <source>
        <dbReference type="EMBL" id="MFC0262730.1"/>
    </source>
</evidence>
<keyword evidence="3" id="KW-0560">Oxidoreductase</keyword>
<dbReference type="InterPro" id="IPR000326">
    <property type="entry name" value="PAP2/HPO"/>
</dbReference>
<keyword evidence="1" id="KW-0732">Signal</keyword>
<dbReference type="CDD" id="cd03398">
    <property type="entry name" value="PAP2_haloperoxidase"/>
    <property type="match status" value="1"/>
</dbReference>
<accession>A0ABV6FS82</accession>
<feature type="chain" id="PRO_5046279422" evidence="1">
    <location>
        <begin position="34"/>
        <end position="448"/>
    </location>
</feature>
<protein>
    <submittedName>
        <fullName evidence="3">Vanadium-dependent haloperoxidase</fullName>
        <ecNumber evidence="3">1.11.1.-</ecNumber>
    </submittedName>
</protein>
<dbReference type="Gene3D" id="1.10.606.20">
    <property type="match status" value="1"/>
</dbReference>
<comment type="caution">
    <text evidence="3">The sequence shown here is derived from an EMBL/GenBank/DDBJ whole genome shotgun (WGS) entry which is preliminary data.</text>
</comment>
<evidence type="ECO:0000313" key="4">
    <source>
        <dbReference type="Proteomes" id="UP001589797"/>
    </source>
</evidence>
<gene>
    <name evidence="3" type="ORF">ACFFIP_08560</name>
</gene>
<dbReference type="GO" id="GO:0004601">
    <property type="term" value="F:peroxidase activity"/>
    <property type="evidence" value="ECO:0007669"/>
    <property type="project" value="UniProtKB-KW"/>
</dbReference>
<sequence length="448" mass="50084">MKNSKPPYRISKLKPSICSILILSLFCCTSKHGQIKYSHQDIAKVMGAVTEVMVHDVTNPPLASRFFSYISLAGMEALSPSYPDGEYLFSVLESYERPNLSARPEQIDYHLAAILAMIHTAKALQPSGANLGDYLNSVKEMSISKGVSDKIWSSTNLYSEAIALHVVEYSKKDGYRLISSLPRYEAKGVEGTWIPTPPGYFPAVEPYFNTLKPFFLDSANQFTPDIPVEYSEDDGSPFFHLAAEVYEQDLAAEDLLIAAFWDCNPFALDDNGHLLIGLKKISPGAHWIGIANIACMERDLSFERTMEVNAVMSMTIYDAFIACWDEKFRSNRVRPETAIRKLIDPSFRPFLQTPPFPEYLSGHSVVSTASAEILTAYFGDDFAYVDTVEVSYGLDPRKFASFRQAAEEASISRLYGGIHYRDGIIEGQVQGKKVAAFIIEKLDLNQKF</sequence>
<name>A0ABV6FS82_9BACT</name>
<keyword evidence="4" id="KW-1185">Reference proteome</keyword>
<dbReference type="EC" id="1.11.1.-" evidence="3"/>
<reference evidence="3 4" key="1">
    <citation type="submission" date="2024-09" db="EMBL/GenBank/DDBJ databases">
        <authorList>
            <person name="Sun Q."/>
            <person name="Mori K."/>
        </authorList>
    </citation>
    <scope>NUCLEOTIDE SEQUENCE [LARGE SCALE GENOMIC DNA]</scope>
    <source>
        <strain evidence="3 4">CCM 7650</strain>
    </source>
</reference>
<dbReference type="SUPFAM" id="SSF48317">
    <property type="entry name" value="Acid phosphatase/Vanadium-dependent haloperoxidase"/>
    <property type="match status" value="1"/>
</dbReference>
<feature type="signal peptide" evidence="1">
    <location>
        <begin position="1"/>
        <end position="33"/>
    </location>
</feature>
<dbReference type="PANTHER" id="PTHR34599">
    <property type="entry name" value="PEROXIDASE-RELATED"/>
    <property type="match status" value="1"/>
</dbReference>
<dbReference type="EMBL" id="JBHLWI010000023">
    <property type="protein sequence ID" value="MFC0262730.1"/>
    <property type="molecule type" value="Genomic_DNA"/>
</dbReference>
<dbReference type="Proteomes" id="UP001589797">
    <property type="component" value="Unassembled WGS sequence"/>
</dbReference>